<evidence type="ECO:0000313" key="2">
    <source>
        <dbReference type="EMBL" id="QEF98392.1"/>
    </source>
</evidence>
<dbReference type="AlphaFoldDB" id="A0A5B9MB43"/>
<organism evidence="2 3">
    <name type="scientific">Stieleria maiorica</name>
    <dbReference type="NCBI Taxonomy" id="2795974"/>
    <lineage>
        <taxon>Bacteria</taxon>
        <taxon>Pseudomonadati</taxon>
        <taxon>Planctomycetota</taxon>
        <taxon>Planctomycetia</taxon>
        <taxon>Pirellulales</taxon>
        <taxon>Pirellulaceae</taxon>
        <taxon>Stieleria</taxon>
    </lineage>
</organism>
<keyword evidence="1" id="KW-0732">Signal</keyword>
<accession>A0A5B9MB43</accession>
<evidence type="ECO:0000313" key="3">
    <source>
        <dbReference type="Proteomes" id="UP000321353"/>
    </source>
</evidence>
<dbReference type="Proteomes" id="UP000321353">
    <property type="component" value="Chromosome"/>
</dbReference>
<sequence precursor="true">MTTANRVSVFARRAIRVLGLSLALCLAVSCARDDANLKTGTCLEVCEFTAEYSKSDLDEMHPSTRLSSFQSGAIEYASYIAFLSNHFDVDLTRELMNLTDENGSTASLGECTLKDFADAIDRLRRESRVDAPPSQ</sequence>
<evidence type="ECO:0008006" key="4">
    <source>
        <dbReference type="Google" id="ProtNLM"/>
    </source>
</evidence>
<feature type="chain" id="PRO_5022882471" description="Lipoprotein" evidence="1">
    <location>
        <begin position="32"/>
        <end position="135"/>
    </location>
</feature>
<keyword evidence="3" id="KW-1185">Reference proteome</keyword>
<dbReference type="PROSITE" id="PS51257">
    <property type="entry name" value="PROKAR_LIPOPROTEIN"/>
    <property type="match status" value="1"/>
</dbReference>
<dbReference type="KEGG" id="smam:Mal15_24440"/>
<reference evidence="2 3" key="1">
    <citation type="submission" date="2019-02" db="EMBL/GenBank/DDBJ databases">
        <title>Planctomycetal bacteria perform biofilm scaping via a novel small molecule.</title>
        <authorList>
            <person name="Jeske O."/>
            <person name="Boedeker C."/>
            <person name="Wiegand S."/>
            <person name="Breitling P."/>
            <person name="Kallscheuer N."/>
            <person name="Jogler M."/>
            <person name="Rohde M."/>
            <person name="Petersen J."/>
            <person name="Medema M.H."/>
            <person name="Surup F."/>
            <person name="Jogler C."/>
        </authorList>
    </citation>
    <scope>NUCLEOTIDE SEQUENCE [LARGE SCALE GENOMIC DNA]</scope>
    <source>
        <strain evidence="2 3">Mal15</strain>
    </source>
</reference>
<proteinExistence type="predicted"/>
<protein>
    <recommendedName>
        <fullName evidence="4">Lipoprotein</fullName>
    </recommendedName>
</protein>
<name>A0A5B9MB43_9BACT</name>
<feature type="signal peptide" evidence="1">
    <location>
        <begin position="1"/>
        <end position="31"/>
    </location>
</feature>
<gene>
    <name evidence="2" type="ORF">Mal15_24440</name>
</gene>
<dbReference type="EMBL" id="CP036264">
    <property type="protein sequence ID" value="QEF98392.1"/>
    <property type="molecule type" value="Genomic_DNA"/>
</dbReference>
<evidence type="ECO:0000256" key="1">
    <source>
        <dbReference type="SAM" id="SignalP"/>
    </source>
</evidence>